<feature type="compositionally biased region" description="Polar residues" evidence="2">
    <location>
        <begin position="830"/>
        <end position="845"/>
    </location>
</feature>
<feature type="domain" description="C2H2-type" evidence="3">
    <location>
        <begin position="1209"/>
        <end position="1238"/>
    </location>
</feature>
<feature type="compositionally biased region" description="Polar residues" evidence="2">
    <location>
        <begin position="643"/>
        <end position="653"/>
    </location>
</feature>
<accession>A0A9N9RV14</accession>
<keyword evidence="1" id="KW-0863">Zinc-finger</keyword>
<dbReference type="Proteomes" id="UP001153620">
    <property type="component" value="Chromosome 2"/>
</dbReference>
<feature type="region of interest" description="Disordered" evidence="2">
    <location>
        <begin position="917"/>
        <end position="955"/>
    </location>
</feature>
<dbReference type="EMBL" id="OU895878">
    <property type="protein sequence ID" value="CAG9805642.1"/>
    <property type="molecule type" value="Genomic_DNA"/>
</dbReference>
<feature type="compositionally biased region" description="Polar residues" evidence="2">
    <location>
        <begin position="855"/>
        <end position="865"/>
    </location>
</feature>
<dbReference type="GO" id="GO:0008270">
    <property type="term" value="F:zinc ion binding"/>
    <property type="evidence" value="ECO:0007669"/>
    <property type="project" value="UniProtKB-KW"/>
</dbReference>
<dbReference type="OrthoDB" id="7781156at2759"/>
<keyword evidence="5" id="KW-1185">Reference proteome</keyword>
<reference evidence="4" key="1">
    <citation type="submission" date="2022-01" db="EMBL/GenBank/DDBJ databases">
        <authorList>
            <person name="King R."/>
        </authorList>
    </citation>
    <scope>NUCLEOTIDE SEQUENCE</scope>
</reference>
<dbReference type="Gene3D" id="3.30.160.60">
    <property type="entry name" value="Classic Zinc Finger"/>
    <property type="match status" value="1"/>
</dbReference>
<feature type="region of interest" description="Disordered" evidence="2">
    <location>
        <begin position="319"/>
        <end position="345"/>
    </location>
</feature>
<dbReference type="SMART" id="SM00355">
    <property type="entry name" value="ZnF_C2H2"/>
    <property type="match status" value="6"/>
</dbReference>
<keyword evidence="1" id="KW-0862">Zinc</keyword>
<protein>
    <recommendedName>
        <fullName evidence="3">C2H2-type domain-containing protein</fullName>
    </recommendedName>
</protein>
<keyword evidence="1" id="KW-0479">Metal-binding</keyword>
<feature type="region of interest" description="Disordered" evidence="2">
    <location>
        <begin position="539"/>
        <end position="558"/>
    </location>
</feature>
<evidence type="ECO:0000259" key="3">
    <source>
        <dbReference type="PROSITE" id="PS50157"/>
    </source>
</evidence>
<evidence type="ECO:0000313" key="5">
    <source>
        <dbReference type="Proteomes" id="UP001153620"/>
    </source>
</evidence>
<evidence type="ECO:0000256" key="2">
    <source>
        <dbReference type="SAM" id="MobiDB-lite"/>
    </source>
</evidence>
<name>A0A9N9RV14_9DIPT</name>
<dbReference type="PROSITE" id="PS50157">
    <property type="entry name" value="ZINC_FINGER_C2H2_2"/>
    <property type="match status" value="1"/>
</dbReference>
<dbReference type="InterPro" id="IPR013087">
    <property type="entry name" value="Znf_C2H2_type"/>
</dbReference>
<reference evidence="4" key="2">
    <citation type="submission" date="2022-10" db="EMBL/GenBank/DDBJ databases">
        <authorList>
            <consortium name="ENA_rothamsted_submissions"/>
            <consortium name="culmorum"/>
            <person name="King R."/>
        </authorList>
    </citation>
    <scope>NUCLEOTIDE SEQUENCE</scope>
</reference>
<feature type="region of interest" description="Disordered" evidence="2">
    <location>
        <begin position="625"/>
        <end position="669"/>
    </location>
</feature>
<organism evidence="4 5">
    <name type="scientific">Chironomus riparius</name>
    <dbReference type="NCBI Taxonomy" id="315576"/>
    <lineage>
        <taxon>Eukaryota</taxon>
        <taxon>Metazoa</taxon>
        <taxon>Ecdysozoa</taxon>
        <taxon>Arthropoda</taxon>
        <taxon>Hexapoda</taxon>
        <taxon>Insecta</taxon>
        <taxon>Pterygota</taxon>
        <taxon>Neoptera</taxon>
        <taxon>Endopterygota</taxon>
        <taxon>Diptera</taxon>
        <taxon>Nematocera</taxon>
        <taxon>Chironomoidea</taxon>
        <taxon>Chironomidae</taxon>
        <taxon>Chironominae</taxon>
        <taxon>Chironomus</taxon>
    </lineage>
</organism>
<evidence type="ECO:0000313" key="4">
    <source>
        <dbReference type="EMBL" id="CAG9805642.1"/>
    </source>
</evidence>
<gene>
    <name evidence="4" type="ORF">CHIRRI_LOCUS8511</name>
</gene>
<sequence>MSCDREFIDYDSHMASSLGYPLPQDSLEMYHHQQNVPPQYMHHHRAPMQQHQIPVQQHQVPTQHHQVPTQHHQVPTQHQQITIQRHQIPIQGHQITIQRHPIPIQRHQVSIQRHQVPTVVKSQIYQVPTQQHQIPGQQIRYPNPNQPGANNAQTEPPPLNYLNRMSGMSINVNQNRPYMHPQYRAQQMHLQQQEHHRRHQQMLQQNMMNMQSHMGPRPQLRMSTPPMVVSPSGRQVPIQQQHRPTQQATQWRFHNVRSLAPIWNNFSESTPPPLMPLECHLTESATPTPNSINEEGVDDFNDFDVTDLLRLTLGDENEFNEHNSRKRKGSRSSGEYSPTKKHRRTKADIIADRNEMLLDQCREFYIPLHNNNYPDHVRIFGKNILRENLPNVPNMKLVPKNIDFYRIRNLGYLVTKKGICFSCLTDECKFKSYELDRFKEHLNTYHHIEGCGSREGYCKLCEKHCCGFSLTDEVEHILSTHVKSVDKHPMHQILKSQIRKQSSFQKPLEDFQEDTSNILHNMEDDLIRRCEANKNMNLNDTTTSIESDSIGPKVKKKGTRSNLLNYSIDEDYNPDLENDEVDEEIESEFEETLDDLENDSEPDINEFIQLSDEDDEEEEGDIIFADTESESEESKTDKENSEVPTTESSTKNEMSAKNEEPVVPPEPPELDDIPLYMLNRIKMHQSIKGLNDESVDSKLDDSIVEAFEELMKAENQEISLKQKKRKRKKTYFARKRTSTPFAPRLNKVYNVESVKELPSCRVMLKRIENARESENTSIEDTEIKEHEGFAVPINLPTPPSSENSRDSLPSPPLNKRPSNAQIQKDIDNDSGLSDHSISNKSVINEDSNEKVMNEQIGQLTDSNKNNPDDESEVQDGNLRFTRNKFRQKREFILNVSTEKMKTRHSINLQKEAVNSVGMSVDDKENSGNKSTNIENLKVLESPKNTQSPSKRPRAVKKQRFIKKFHKIDSFFQKTEPEDTEENNENEVIEIHESPDILPLDNSTENLCNKTLTDLSIEATDTVKKSTEIKKTSLSFVIDDVMSISQQEDENELITLEQLYPWIDTGITKLVQKSRKAVDTFQEEQTKFSTFKCMKQKCSFFTTDFEKYKTHTESYDDGHNFCSFCLYNSSTSQELFEHIESNHMYDRYQCNMCMYRASEKAYVEWHQKRFHTCSSCKILKSPTQILMKSMRIKVQEGLESVNRRKFVHPYVCKTPGCDKQFYNKNNYKNHLKQESDNQSLSQHIDEICYQLLLLDQTRNTTNKEGNNQCLHCEYGSDNNNEINKHMTDNHPSQLGFICRRIAKAETKDNDEETIENQTRVEYIGISSFKVKIYKENVENLTAADVVCPGDGEKVQNKLNDSVEIINDTIVEINNDKQESPNTSAFPIISEIIHIDNF</sequence>
<feature type="compositionally biased region" description="Basic and acidic residues" evidence="2">
    <location>
        <begin position="632"/>
        <end position="641"/>
    </location>
</feature>
<proteinExistence type="predicted"/>
<evidence type="ECO:0000256" key="1">
    <source>
        <dbReference type="PROSITE-ProRule" id="PRU00042"/>
    </source>
</evidence>
<feature type="region of interest" description="Disordered" evidence="2">
    <location>
        <begin position="772"/>
        <end position="878"/>
    </location>
</feature>